<feature type="compositionally biased region" description="Basic and acidic residues" evidence="3">
    <location>
        <begin position="58"/>
        <end position="78"/>
    </location>
</feature>
<dbReference type="AlphaFoldDB" id="A0AA38RUQ7"/>
<feature type="compositionally biased region" description="Basic residues" evidence="3">
    <location>
        <begin position="124"/>
        <end position="149"/>
    </location>
</feature>
<accession>A0AA38RUQ7</accession>
<feature type="region of interest" description="Disordered" evidence="3">
    <location>
        <begin position="472"/>
        <end position="518"/>
    </location>
</feature>
<name>A0AA38RUQ7_9PEZI</name>
<protein>
    <submittedName>
        <fullName evidence="5">NAD-dependent histone deacetylase HST3</fullName>
    </submittedName>
</protein>
<evidence type="ECO:0000256" key="3">
    <source>
        <dbReference type="SAM" id="MobiDB-lite"/>
    </source>
</evidence>
<dbReference type="PANTHER" id="PTHR11085">
    <property type="entry name" value="NAD-DEPENDENT PROTEIN DEACYLASE SIRTUIN-5, MITOCHONDRIAL-RELATED"/>
    <property type="match status" value="1"/>
</dbReference>
<dbReference type="SUPFAM" id="SSF52467">
    <property type="entry name" value="DHS-like NAD/FAD-binding domain"/>
    <property type="match status" value="1"/>
</dbReference>
<feature type="region of interest" description="Disordered" evidence="3">
    <location>
        <begin position="1"/>
        <end position="266"/>
    </location>
</feature>
<feature type="compositionally biased region" description="Pro residues" evidence="3">
    <location>
        <begin position="222"/>
        <end position="233"/>
    </location>
</feature>
<dbReference type="Proteomes" id="UP001174691">
    <property type="component" value="Unassembled WGS sequence"/>
</dbReference>
<evidence type="ECO:0000313" key="5">
    <source>
        <dbReference type="EMBL" id="KAJ9142820.1"/>
    </source>
</evidence>
<proteinExistence type="predicted"/>
<dbReference type="InterPro" id="IPR029035">
    <property type="entry name" value="DHS-like_NAD/FAD-binding_dom"/>
</dbReference>
<organism evidence="5 6">
    <name type="scientific">Coniochaeta hoffmannii</name>
    <dbReference type="NCBI Taxonomy" id="91930"/>
    <lineage>
        <taxon>Eukaryota</taxon>
        <taxon>Fungi</taxon>
        <taxon>Dikarya</taxon>
        <taxon>Ascomycota</taxon>
        <taxon>Pezizomycotina</taxon>
        <taxon>Sordariomycetes</taxon>
        <taxon>Sordariomycetidae</taxon>
        <taxon>Coniochaetales</taxon>
        <taxon>Coniochaetaceae</taxon>
        <taxon>Coniochaeta</taxon>
    </lineage>
</organism>
<feature type="compositionally biased region" description="Basic and acidic residues" evidence="3">
    <location>
        <begin position="500"/>
        <end position="518"/>
    </location>
</feature>
<keyword evidence="6" id="KW-1185">Reference proteome</keyword>
<dbReference type="InterPro" id="IPR026590">
    <property type="entry name" value="Ssirtuin_cat_dom"/>
</dbReference>
<dbReference type="InterPro" id="IPR050134">
    <property type="entry name" value="NAD-dep_sirtuin_deacylases"/>
</dbReference>
<sequence>MAAKAKGLARKVSQVFRPEKKATDSKEQFNERQAPKPISKAQPNPLPARNPQQAQRVVTERERMEVEHEKTLPRKFNRDMAFLQDAARARVASSSRLPLLHQQYYPSPHQQQQPSSRQHQPGPRQHHSSHHQRHSSRHQRHSSHRHHSPGPRQNYPNPHQGSTGRAPMLPPTDRANLRKMKRPMSRILEEDSDNDYKLRNSSGEERSHQAKGPSAPPRHHYPPPNPPRSPPPTGASWDDEERELETLAGRQPTCPHCAGATAAREERGKRALGVGKLRPDIVLYGEEHPQSDMIGTIVQHDLSLGPDMLLILGTSLRVHGLKTVVREFARAVHSKGGKVVFVNFTKPPDSVWSDVIDFWVQSDCDAWVLDVKTRKPALWLPPGTAVEEDETKPTKAKRVSSGIRRTSSGLCVASDNEATKNSKGKQKSIGNSAQLRRKDSSLSLIEESISASGLPTCNNSSDDFSRSATYISNEAAERPEVKPKRSRKSLPTGPGPRPAPRREVKLDPNAKRPQSIRDEVFNGAHLTWKILEDLKRRTGQPKPSFIYSTAPPPEPKAPRSRKPRQSAPAVLSLEPVPSAQPAEEQSMEEEASTYPRPFKNEPAHQPGPVPVTAPITSTRTKPVVSPTSIGAAIKSNPRKRKRKTIDGVEVVLPGEGRRLAKPRSSLSSTAARPQTPSSASIFTQPPQTPHIILPLPRSSITPATPRFQHQIPTDLEPWPLKLPKLHSTTTTPDHHSPHLATMEPDPHPLVGPLPASNGSDKLSDFFLGPGRHQIERVLLSPLSHLQVVDNDNTINPFFLADPLVSALSYPSRPPTRSGSNDVPSPSSGSPSDQLRSDEEAALTLSVMQGQRAEHGGGMVPDG</sequence>
<dbReference type="PANTHER" id="PTHR11085:SF8">
    <property type="entry name" value="NAD-DEPENDENT HISTONE DEACETYLASE HST3"/>
    <property type="match status" value="1"/>
</dbReference>
<feature type="domain" description="Deacetylase sirtuin-type" evidence="4">
    <location>
        <begin position="1"/>
        <end position="392"/>
    </location>
</feature>
<feature type="compositionally biased region" description="Low complexity" evidence="3">
    <location>
        <begin position="817"/>
        <end position="832"/>
    </location>
</feature>
<feature type="compositionally biased region" description="Polar residues" evidence="3">
    <location>
        <begin position="154"/>
        <end position="163"/>
    </location>
</feature>
<feature type="region of interest" description="Disordered" evidence="3">
    <location>
        <begin position="809"/>
        <end position="840"/>
    </location>
</feature>
<comment type="caution">
    <text evidence="5">The sequence shown here is derived from an EMBL/GenBank/DDBJ whole genome shotgun (WGS) entry which is preliminary data.</text>
</comment>
<evidence type="ECO:0000259" key="4">
    <source>
        <dbReference type="PROSITE" id="PS50305"/>
    </source>
</evidence>
<evidence type="ECO:0000256" key="1">
    <source>
        <dbReference type="ARBA" id="ARBA00023027"/>
    </source>
</evidence>
<dbReference type="GO" id="GO:0005634">
    <property type="term" value="C:nucleus"/>
    <property type="evidence" value="ECO:0007669"/>
    <property type="project" value="TreeGrafter"/>
</dbReference>
<feature type="compositionally biased region" description="Basic and acidic residues" evidence="3">
    <location>
        <begin position="194"/>
        <end position="208"/>
    </location>
</feature>
<dbReference type="EMBL" id="JANBVN010000119">
    <property type="protein sequence ID" value="KAJ9142820.1"/>
    <property type="molecule type" value="Genomic_DNA"/>
</dbReference>
<feature type="compositionally biased region" description="Polar residues" evidence="3">
    <location>
        <begin position="664"/>
        <end position="685"/>
    </location>
</feature>
<feature type="compositionally biased region" description="Polar residues" evidence="3">
    <location>
        <begin position="614"/>
        <end position="628"/>
    </location>
</feature>
<feature type="compositionally biased region" description="Basic and acidic residues" evidence="3">
    <location>
        <begin position="17"/>
        <end position="34"/>
    </location>
</feature>
<feature type="compositionally biased region" description="Low complexity" evidence="3">
    <location>
        <begin position="89"/>
        <end position="123"/>
    </location>
</feature>
<comment type="caution">
    <text evidence="2">Lacks conserved residue(s) required for the propagation of feature annotation.</text>
</comment>
<feature type="region of interest" description="Disordered" evidence="3">
    <location>
        <begin position="410"/>
        <end position="437"/>
    </location>
</feature>
<feature type="region of interest" description="Disordered" evidence="3">
    <location>
        <begin position="657"/>
        <end position="690"/>
    </location>
</feature>
<evidence type="ECO:0000256" key="2">
    <source>
        <dbReference type="PROSITE-ProRule" id="PRU00236"/>
    </source>
</evidence>
<keyword evidence="1" id="KW-0520">NAD</keyword>
<evidence type="ECO:0000313" key="6">
    <source>
        <dbReference type="Proteomes" id="UP001174691"/>
    </source>
</evidence>
<dbReference type="Gene3D" id="3.40.50.1220">
    <property type="entry name" value="TPP-binding domain"/>
    <property type="match status" value="1"/>
</dbReference>
<dbReference type="GO" id="GO:0070403">
    <property type="term" value="F:NAD+ binding"/>
    <property type="evidence" value="ECO:0007669"/>
    <property type="project" value="TreeGrafter"/>
</dbReference>
<gene>
    <name evidence="5" type="ORF">NKR19_g7090</name>
</gene>
<dbReference type="GO" id="GO:0017136">
    <property type="term" value="F:histone deacetylase activity, NAD-dependent"/>
    <property type="evidence" value="ECO:0007669"/>
    <property type="project" value="TreeGrafter"/>
</dbReference>
<feature type="non-terminal residue" evidence="5">
    <location>
        <position position="1"/>
    </location>
</feature>
<feature type="region of interest" description="Disordered" evidence="3">
    <location>
        <begin position="539"/>
        <end position="642"/>
    </location>
</feature>
<reference evidence="5" key="1">
    <citation type="submission" date="2022-07" db="EMBL/GenBank/DDBJ databases">
        <title>Fungi with potential for degradation of polypropylene.</title>
        <authorList>
            <person name="Gostincar C."/>
        </authorList>
    </citation>
    <scope>NUCLEOTIDE SEQUENCE</scope>
    <source>
        <strain evidence="5">EXF-13287</strain>
    </source>
</reference>
<dbReference type="PROSITE" id="PS50305">
    <property type="entry name" value="SIRTUIN"/>
    <property type="match status" value="1"/>
</dbReference>